<evidence type="ECO:0000256" key="1">
    <source>
        <dbReference type="ARBA" id="ARBA00001933"/>
    </source>
</evidence>
<keyword evidence="6" id="KW-0808">Transferase</keyword>
<dbReference type="AlphaFoldDB" id="I2Q7L1"/>
<dbReference type="SUPFAM" id="SSF53383">
    <property type="entry name" value="PLP-dependent transferases"/>
    <property type="match status" value="1"/>
</dbReference>
<dbReference type="InterPro" id="IPR049704">
    <property type="entry name" value="Aminotrans_3_PPA_site"/>
</dbReference>
<comment type="similarity">
    <text evidence="2 5">Belongs to the class-III pyridoxal-phosphate-dependent aminotransferase family.</text>
</comment>
<keyword evidence="4 5" id="KW-0663">Pyridoxal phosphate</keyword>
<dbReference type="GO" id="GO:0008483">
    <property type="term" value="F:transaminase activity"/>
    <property type="evidence" value="ECO:0007669"/>
    <property type="project" value="UniProtKB-KW"/>
</dbReference>
<dbReference type="InterPro" id="IPR015421">
    <property type="entry name" value="PyrdxlP-dep_Trfase_major"/>
</dbReference>
<sequence length="460" mass="50457">MPEATLDFTPRPVPLVHTAYRRIQTMIPPPEALAVMASLERTESRSMHGQLPLVWDRAAGYQVADPYGNVWIDFTSSIFLANVGHANPRVVAALRRELEKPLLHAYNYPTVIRAEYLEYLIANTPARYEKAFLLSAGTEATECGLKLLRLAGRESGKRRPGVVCFEGNWHGRTMGAQMLSNNLAQKAWIGFEDPNIHHLPFPYPWLEGVADDPAEFFRKSFESLLDRKGLDPDRDLCGVLFESYQGWGAWFYPQAFIDAVFDTAHRHGLLVCADEVQSGFGRTGELFAFMHYGREPDILCCGKGASSSLPLSLVLGPAAVMDLPEVGSMSSTHSANPLACAAGLASLQALLEDGLLERGRRLGPAFHARLQTMAAKRPDRLRYVNGAGLLAGLILMDPDLAPLSEDASRTCLEALQRGLLLVHTGRESIKMAPPLCIPEDALTEGLDVLEVCLDAQAAQP</sequence>
<dbReference type="HOGENOM" id="CLU_016922_10_0_7"/>
<dbReference type="PIRSF" id="PIRSF000521">
    <property type="entry name" value="Transaminase_4ab_Lys_Orn"/>
    <property type="match status" value="1"/>
</dbReference>
<accession>I2Q7L1</accession>
<keyword evidence="3 6" id="KW-0032">Aminotransferase</keyword>
<evidence type="ECO:0000313" key="6">
    <source>
        <dbReference type="EMBL" id="EIG55767.1"/>
    </source>
</evidence>
<organism evidence="6">
    <name type="scientific">Desulfovibrio sp. U5L</name>
    <dbReference type="NCBI Taxonomy" id="596152"/>
    <lineage>
        <taxon>Bacteria</taxon>
        <taxon>Pseudomonadati</taxon>
        <taxon>Thermodesulfobacteriota</taxon>
        <taxon>Desulfovibrionia</taxon>
        <taxon>Desulfovibrionales</taxon>
        <taxon>Desulfovibrionaceae</taxon>
        <taxon>Desulfovibrio</taxon>
    </lineage>
</organism>
<comment type="cofactor">
    <cofactor evidence="1">
        <name>pyridoxal 5'-phosphate</name>
        <dbReference type="ChEBI" id="CHEBI:597326"/>
    </cofactor>
</comment>
<dbReference type="PANTHER" id="PTHR11986">
    <property type="entry name" value="AMINOTRANSFERASE CLASS III"/>
    <property type="match status" value="1"/>
</dbReference>
<dbReference type="InterPro" id="IPR050103">
    <property type="entry name" value="Class-III_PLP-dep_AT"/>
</dbReference>
<evidence type="ECO:0000256" key="3">
    <source>
        <dbReference type="ARBA" id="ARBA00022576"/>
    </source>
</evidence>
<evidence type="ECO:0000256" key="5">
    <source>
        <dbReference type="RuleBase" id="RU003560"/>
    </source>
</evidence>
<gene>
    <name evidence="6" type="ORF">DesU5LDRAFT_0043</name>
</gene>
<name>I2Q7L1_9BACT</name>
<dbReference type="GO" id="GO:0030170">
    <property type="term" value="F:pyridoxal phosphate binding"/>
    <property type="evidence" value="ECO:0007669"/>
    <property type="project" value="InterPro"/>
</dbReference>
<dbReference type="PANTHER" id="PTHR11986:SF58">
    <property type="entry name" value="LEUCINE_METHIONINE RACEMASE"/>
    <property type="match status" value="1"/>
</dbReference>
<dbReference type="InterPro" id="IPR005814">
    <property type="entry name" value="Aminotrans_3"/>
</dbReference>
<dbReference type="EMBL" id="JH600067">
    <property type="protein sequence ID" value="EIG55767.1"/>
    <property type="molecule type" value="Genomic_DNA"/>
</dbReference>
<dbReference type="OrthoDB" id="9801834at2"/>
<evidence type="ECO:0000256" key="4">
    <source>
        <dbReference type="ARBA" id="ARBA00022898"/>
    </source>
</evidence>
<evidence type="ECO:0000256" key="2">
    <source>
        <dbReference type="ARBA" id="ARBA00008954"/>
    </source>
</evidence>
<reference evidence="6" key="1">
    <citation type="submission" date="2011-11" db="EMBL/GenBank/DDBJ databases">
        <title>Improved High-Quality Draft sequence of Desulfovibrio sp. U5L.</title>
        <authorList>
            <consortium name="US DOE Joint Genome Institute"/>
            <person name="Lucas S."/>
            <person name="Han J."/>
            <person name="Lapidus A."/>
            <person name="Cheng J.-F."/>
            <person name="Goodwin L."/>
            <person name="Pitluck S."/>
            <person name="Peters L."/>
            <person name="Ovchinnikova G."/>
            <person name="Held B."/>
            <person name="Detter J.C."/>
            <person name="Han C."/>
            <person name="Tapia R."/>
            <person name="Land M."/>
            <person name="Hauser L."/>
            <person name="Kyrpides N."/>
            <person name="Ivanova N."/>
            <person name="Pagani I."/>
            <person name="Gabster J."/>
            <person name="Walker C."/>
            <person name="Stolyar S."/>
            <person name="Stahl D."/>
            <person name="Arkin A."/>
            <person name="Dehal P."/>
            <person name="Hazen T."/>
            <person name="Woyke T."/>
        </authorList>
    </citation>
    <scope>NUCLEOTIDE SEQUENCE [LARGE SCALE GENOMIC DNA]</scope>
    <source>
        <strain evidence="6">U5L</strain>
    </source>
</reference>
<dbReference type="CDD" id="cd00610">
    <property type="entry name" value="OAT_like"/>
    <property type="match status" value="1"/>
</dbReference>
<protein>
    <submittedName>
        <fullName evidence="6">4-aminobutyrate aminotransferase family protein</fullName>
    </submittedName>
</protein>
<dbReference type="Gene3D" id="3.40.640.10">
    <property type="entry name" value="Type I PLP-dependent aspartate aminotransferase-like (Major domain)"/>
    <property type="match status" value="1"/>
</dbReference>
<dbReference type="Pfam" id="PF00202">
    <property type="entry name" value="Aminotran_3"/>
    <property type="match status" value="1"/>
</dbReference>
<dbReference type="InterPro" id="IPR015424">
    <property type="entry name" value="PyrdxlP-dep_Trfase"/>
</dbReference>
<proteinExistence type="inferred from homology"/>
<dbReference type="STRING" id="596152.DesU5LDRAFT_0043"/>
<dbReference type="InterPro" id="IPR015422">
    <property type="entry name" value="PyrdxlP-dep_Trfase_small"/>
</dbReference>
<dbReference type="PROSITE" id="PS00600">
    <property type="entry name" value="AA_TRANSFER_CLASS_3"/>
    <property type="match status" value="1"/>
</dbReference>
<dbReference type="GO" id="GO:0042802">
    <property type="term" value="F:identical protein binding"/>
    <property type="evidence" value="ECO:0007669"/>
    <property type="project" value="TreeGrafter"/>
</dbReference>
<dbReference type="eggNOG" id="COG0160">
    <property type="taxonomic scope" value="Bacteria"/>
</dbReference>
<dbReference type="Gene3D" id="3.90.1150.10">
    <property type="entry name" value="Aspartate Aminotransferase, domain 1"/>
    <property type="match status" value="1"/>
</dbReference>